<dbReference type="RefSeq" id="WP_082882990.1">
    <property type="nucleotide sequence ID" value="NZ_LRML01000006.1"/>
</dbReference>
<dbReference type="Pfam" id="PF00106">
    <property type="entry name" value="adh_short"/>
    <property type="match status" value="1"/>
</dbReference>
<dbReference type="Gene3D" id="3.40.50.720">
    <property type="entry name" value="NAD(P)-binding Rossmann-like Domain"/>
    <property type="match status" value="1"/>
</dbReference>
<organism evidence="3 4">
    <name type="scientific">Rufibacter roseus</name>
    <dbReference type="NCBI Taxonomy" id="1567108"/>
    <lineage>
        <taxon>Bacteria</taxon>
        <taxon>Pseudomonadati</taxon>
        <taxon>Bacteroidota</taxon>
        <taxon>Cytophagia</taxon>
        <taxon>Cytophagales</taxon>
        <taxon>Hymenobacteraceae</taxon>
        <taxon>Rufibacter</taxon>
    </lineage>
</organism>
<keyword evidence="1 3" id="KW-0560">Oxidoreductase</keyword>
<protein>
    <submittedName>
        <fullName evidence="3">SDR family oxidoreductase</fullName>
        <ecNumber evidence="3">1.-.-.-</ecNumber>
    </submittedName>
</protein>
<evidence type="ECO:0000256" key="1">
    <source>
        <dbReference type="ARBA" id="ARBA00023002"/>
    </source>
</evidence>
<dbReference type="EMBL" id="JBHSYQ010000016">
    <property type="protein sequence ID" value="MFC6999805.1"/>
    <property type="molecule type" value="Genomic_DNA"/>
</dbReference>
<evidence type="ECO:0000256" key="2">
    <source>
        <dbReference type="RuleBase" id="RU000363"/>
    </source>
</evidence>
<dbReference type="Proteomes" id="UP001596405">
    <property type="component" value="Unassembled WGS sequence"/>
</dbReference>
<comment type="caution">
    <text evidence="3">The sequence shown here is derived from an EMBL/GenBank/DDBJ whole genome shotgun (WGS) entry which is preliminary data.</text>
</comment>
<comment type="similarity">
    <text evidence="2">Belongs to the short-chain dehydrogenases/reductases (SDR) family.</text>
</comment>
<dbReference type="GO" id="GO:0016491">
    <property type="term" value="F:oxidoreductase activity"/>
    <property type="evidence" value="ECO:0007669"/>
    <property type="project" value="UniProtKB-KW"/>
</dbReference>
<dbReference type="EC" id="1.-.-.-" evidence="3"/>
<dbReference type="PANTHER" id="PTHR43157">
    <property type="entry name" value="PHOSPHATIDYLINOSITOL-GLYCAN BIOSYNTHESIS CLASS F PROTEIN-RELATED"/>
    <property type="match status" value="1"/>
</dbReference>
<dbReference type="PRINTS" id="PR00081">
    <property type="entry name" value="GDHRDH"/>
</dbReference>
<evidence type="ECO:0000313" key="3">
    <source>
        <dbReference type="EMBL" id="MFC6999805.1"/>
    </source>
</evidence>
<name>A0ABW2DQ51_9BACT</name>
<reference evidence="4" key="1">
    <citation type="journal article" date="2019" name="Int. J. Syst. Evol. Microbiol.">
        <title>The Global Catalogue of Microorganisms (GCM) 10K type strain sequencing project: providing services to taxonomists for standard genome sequencing and annotation.</title>
        <authorList>
            <consortium name="The Broad Institute Genomics Platform"/>
            <consortium name="The Broad Institute Genome Sequencing Center for Infectious Disease"/>
            <person name="Wu L."/>
            <person name="Ma J."/>
        </authorList>
    </citation>
    <scope>NUCLEOTIDE SEQUENCE [LARGE SCALE GENOMIC DNA]</scope>
    <source>
        <strain evidence="4">CGMCC 4.7393</strain>
    </source>
</reference>
<dbReference type="SUPFAM" id="SSF51735">
    <property type="entry name" value="NAD(P)-binding Rossmann-fold domains"/>
    <property type="match status" value="1"/>
</dbReference>
<dbReference type="CDD" id="cd05327">
    <property type="entry name" value="retinol-DH_like_SDR_c_like"/>
    <property type="match status" value="1"/>
</dbReference>
<dbReference type="PRINTS" id="PR00080">
    <property type="entry name" value="SDRFAMILY"/>
</dbReference>
<dbReference type="InterPro" id="IPR036291">
    <property type="entry name" value="NAD(P)-bd_dom_sf"/>
</dbReference>
<proteinExistence type="inferred from homology"/>
<keyword evidence="4" id="KW-1185">Reference proteome</keyword>
<evidence type="ECO:0000313" key="4">
    <source>
        <dbReference type="Proteomes" id="UP001596405"/>
    </source>
</evidence>
<gene>
    <name evidence="3" type="ORF">ACFQHR_19370</name>
</gene>
<dbReference type="InterPro" id="IPR002347">
    <property type="entry name" value="SDR_fam"/>
</dbReference>
<accession>A0ABW2DQ51</accession>
<sequence>MRVSVAEDLYAYMTDKPDRKVVVITGASSGIGKATAEALAKQGVMIAMVCRNKERGEKAISKIKEKTPEAQLRLHLADLSLMEEVRTLAKELNDNYPVIDVLINNAGMIPGKQYITIEGWEQSWATNHLAPFLLTNLLMGPLLAAEQGRVINVSSEAHRLGQLDFDNAGKPKNYSAITSYADSKLANILFTYELARRTEFTNLTINCLHPGVVATNFGNSSNLLIRSMMKVGRLFMKSPREGAKTSVFLASSPSVKSISGKYFKNSVPVKSSADSYNTHTALRLWKLSEEQTGYQN</sequence>
<dbReference type="PANTHER" id="PTHR43157:SF31">
    <property type="entry name" value="PHOSPHATIDYLINOSITOL-GLYCAN BIOSYNTHESIS CLASS F PROTEIN"/>
    <property type="match status" value="1"/>
</dbReference>